<sequence>MMQTLEEIVRRVCAYGLELKDCDGFTHDWCTLLPSLKLEYETVIHASTNKTPYILEKGWNPRLPHDYLRKYFVVINPIAASFKGIKGKVRKQEVKQVEDSFQYPKNWHKSHATPEFKVGDLIL</sequence>
<reference evidence="1" key="1">
    <citation type="submission" date="2021-03" db="EMBL/GenBank/DDBJ databases">
        <title>Draft genome sequence of rust myrtle Austropuccinia psidii MF-1, a brazilian biotype.</title>
        <authorList>
            <person name="Quecine M.C."/>
            <person name="Pachon D.M.R."/>
            <person name="Bonatelli M.L."/>
            <person name="Correr F.H."/>
            <person name="Franceschini L.M."/>
            <person name="Leite T.F."/>
            <person name="Margarido G.R.A."/>
            <person name="Almeida C.A."/>
            <person name="Ferrarezi J.A."/>
            <person name="Labate C.A."/>
        </authorList>
    </citation>
    <scope>NUCLEOTIDE SEQUENCE</scope>
    <source>
        <strain evidence="1">MF-1</strain>
    </source>
</reference>
<dbReference type="EMBL" id="AVOT02038655">
    <property type="protein sequence ID" value="MBW0533574.1"/>
    <property type="molecule type" value="Genomic_DNA"/>
</dbReference>
<dbReference type="Gene3D" id="3.30.420.10">
    <property type="entry name" value="Ribonuclease H-like superfamily/Ribonuclease H"/>
    <property type="match status" value="1"/>
</dbReference>
<name>A0A9Q3ICB1_9BASI</name>
<dbReference type="Proteomes" id="UP000765509">
    <property type="component" value="Unassembled WGS sequence"/>
</dbReference>
<dbReference type="AlphaFoldDB" id="A0A9Q3ICB1"/>
<comment type="caution">
    <text evidence="1">The sequence shown here is derived from an EMBL/GenBank/DDBJ whole genome shotgun (WGS) entry which is preliminary data.</text>
</comment>
<gene>
    <name evidence="1" type="ORF">O181_073289</name>
</gene>
<protein>
    <submittedName>
        <fullName evidence="1">Uncharacterized protein</fullName>
    </submittedName>
</protein>
<dbReference type="GO" id="GO:0003676">
    <property type="term" value="F:nucleic acid binding"/>
    <property type="evidence" value="ECO:0007669"/>
    <property type="project" value="InterPro"/>
</dbReference>
<keyword evidence="2" id="KW-1185">Reference proteome</keyword>
<proteinExistence type="predicted"/>
<evidence type="ECO:0000313" key="1">
    <source>
        <dbReference type="EMBL" id="MBW0533574.1"/>
    </source>
</evidence>
<evidence type="ECO:0000313" key="2">
    <source>
        <dbReference type="Proteomes" id="UP000765509"/>
    </source>
</evidence>
<accession>A0A9Q3ICB1</accession>
<dbReference type="InterPro" id="IPR036397">
    <property type="entry name" value="RNaseH_sf"/>
</dbReference>
<organism evidence="1 2">
    <name type="scientific">Austropuccinia psidii MF-1</name>
    <dbReference type="NCBI Taxonomy" id="1389203"/>
    <lineage>
        <taxon>Eukaryota</taxon>
        <taxon>Fungi</taxon>
        <taxon>Dikarya</taxon>
        <taxon>Basidiomycota</taxon>
        <taxon>Pucciniomycotina</taxon>
        <taxon>Pucciniomycetes</taxon>
        <taxon>Pucciniales</taxon>
        <taxon>Sphaerophragmiaceae</taxon>
        <taxon>Austropuccinia</taxon>
    </lineage>
</organism>